<comment type="caution">
    <text evidence="1">The sequence shown here is derived from an EMBL/GenBank/DDBJ whole genome shotgun (WGS) entry which is preliminary data.</text>
</comment>
<accession>A0ACC0AJY0</accession>
<keyword evidence="2" id="KW-1185">Reference proteome</keyword>
<proteinExistence type="predicted"/>
<evidence type="ECO:0000313" key="2">
    <source>
        <dbReference type="Proteomes" id="UP001060085"/>
    </source>
</evidence>
<dbReference type="Proteomes" id="UP001060085">
    <property type="component" value="Linkage Group LG05"/>
</dbReference>
<evidence type="ECO:0000313" key="1">
    <source>
        <dbReference type="EMBL" id="KAI5661180.1"/>
    </source>
</evidence>
<dbReference type="EMBL" id="CM044705">
    <property type="protein sequence ID" value="KAI5661180.1"/>
    <property type="molecule type" value="Genomic_DNA"/>
</dbReference>
<organism evidence="1 2">
    <name type="scientific">Catharanthus roseus</name>
    <name type="common">Madagascar periwinkle</name>
    <name type="synonym">Vinca rosea</name>
    <dbReference type="NCBI Taxonomy" id="4058"/>
    <lineage>
        <taxon>Eukaryota</taxon>
        <taxon>Viridiplantae</taxon>
        <taxon>Streptophyta</taxon>
        <taxon>Embryophyta</taxon>
        <taxon>Tracheophyta</taxon>
        <taxon>Spermatophyta</taxon>
        <taxon>Magnoliopsida</taxon>
        <taxon>eudicotyledons</taxon>
        <taxon>Gunneridae</taxon>
        <taxon>Pentapetalae</taxon>
        <taxon>asterids</taxon>
        <taxon>lamiids</taxon>
        <taxon>Gentianales</taxon>
        <taxon>Apocynaceae</taxon>
        <taxon>Rauvolfioideae</taxon>
        <taxon>Vinceae</taxon>
        <taxon>Catharanthinae</taxon>
        <taxon>Catharanthus</taxon>
    </lineage>
</organism>
<protein>
    <submittedName>
        <fullName evidence="1">Uncharacterized protein</fullName>
    </submittedName>
</protein>
<name>A0ACC0AJY0_CATRO</name>
<reference evidence="2" key="1">
    <citation type="journal article" date="2023" name="Nat. Plants">
        <title>Single-cell RNA sequencing provides a high-resolution roadmap for understanding the multicellular compartmentation of specialized metabolism.</title>
        <authorList>
            <person name="Sun S."/>
            <person name="Shen X."/>
            <person name="Li Y."/>
            <person name="Li Y."/>
            <person name="Wang S."/>
            <person name="Li R."/>
            <person name="Zhang H."/>
            <person name="Shen G."/>
            <person name="Guo B."/>
            <person name="Wei J."/>
            <person name="Xu J."/>
            <person name="St-Pierre B."/>
            <person name="Chen S."/>
            <person name="Sun C."/>
        </authorList>
    </citation>
    <scope>NUCLEOTIDE SEQUENCE [LARGE SCALE GENOMIC DNA]</scope>
</reference>
<gene>
    <name evidence="1" type="ORF">M9H77_20503</name>
</gene>
<sequence>MDLGCLDMGCIERQSKSSSSPDKESSSSSSCASIEPLMATSKIGKNKGMKEARDSCLSSLNKCTSQIRKPPHRKTSPLNWFPRIKVDSYLKRKIRLLQEVDGMNSTLDETLGDSNPHYSKVLKEKMAVREAATKAMEARKAAMVEASWCKILHAAGIDCKDAEAKLLEAEKSAADAFEAATSIGVIMYDSADCPQKHYKIETSAAKGGGSTTHAVSASFETAFEVDKQVASAVKMAFTKLANCPSINKDEFKELLRKISQNPDSQEISEEFFEFSSEYESDTGSEFEEDLSRLKQIKFQKRQASEKFNTTSLVEMMLERLKGLHEDELASLATIVATCGLNAALAEGECRKKNDSDLTPHLESGSVGGQAMKKVTETGLPSLDKFLVKRLTRLEREVLEAKNARKNEPKDGNQPKLEKSSHEKPIHVENESSGLGTILVKQASKLEKYIAEARTKNEIAFGTNSKKKLDRKVHAESEMPSLDKFLVKHMSKLEKEVQEAKNRRNFYTDEDAEIPKTKKTTCVNDKSTEETSVHSDEAPVGKENIDHNKTGDGELDVKKRAQKGDTQNLLQDNSRDHETECLTGEAISKEPEALSQEDGKIKEMSSRSNSRYQRQNTGCGGNGTIRYESLDSILVKHVSKLEKEKMKHASEEVMMMKVKRKDTEKELAKDGEASLDQILVVKHKSRLEREKMAAAAQTSEGGQMRHSITRREAREKELQETWGGLSLGNSIHAKKMAAAQPSEGGEMRHSITRREAREKEMQEAWGGLSLGNSIRPHLSRLQRDKAAWLQAEEEERRRAMEEPS</sequence>